<dbReference type="AlphaFoldDB" id="A0A9D3YIW9"/>
<dbReference type="EMBL" id="JAIWYP010000015">
    <property type="protein sequence ID" value="KAH3701549.1"/>
    <property type="molecule type" value="Genomic_DNA"/>
</dbReference>
<accession>A0A9D3YIW9</accession>
<organism evidence="2 3">
    <name type="scientific">Dreissena polymorpha</name>
    <name type="common">Zebra mussel</name>
    <name type="synonym">Mytilus polymorpha</name>
    <dbReference type="NCBI Taxonomy" id="45954"/>
    <lineage>
        <taxon>Eukaryota</taxon>
        <taxon>Metazoa</taxon>
        <taxon>Spiralia</taxon>
        <taxon>Lophotrochozoa</taxon>
        <taxon>Mollusca</taxon>
        <taxon>Bivalvia</taxon>
        <taxon>Autobranchia</taxon>
        <taxon>Heteroconchia</taxon>
        <taxon>Euheterodonta</taxon>
        <taxon>Imparidentia</taxon>
        <taxon>Neoheterodontei</taxon>
        <taxon>Myida</taxon>
        <taxon>Dreissenoidea</taxon>
        <taxon>Dreissenidae</taxon>
        <taxon>Dreissena</taxon>
    </lineage>
</organism>
<evidence type="ECO:0008006" key="4">
    <source>
        <dbReference type="Google" id="ProtNLM"/>
    </source>
</evidence>
<evidence type="ECO:0000313" key="2">
    <source>
        <dbReference type="EMBL" id="KAH3701549.1"/>
    </source>
</evidence>
<keyword evidence="1" id="KW-0732">Signal</keyword>
<keyword evidence="3" id="KW-1185">Reference proteome</keyword>
<protein>
    <recommendedName>
        <fullName evidence="4">Secreted protein</fullName>
    </recommendedName>
</protein>
<dbReference type="Proteomes" id="UP000828390">
    <property type="component" value="Unassembled WGS sequence"/>
</dbReference>
<proteinExistence type="predicted"/>
<gene>
    <name evidence="2" type="ORF">DPMN_076538</name>
</gene>
<name>A0A9D3YIW9_DREPO</name>
<evidence type="ECO:0000313" key="3">
    <source>
        <dbReference type="Proteomes" id="UP000828390"/>
    </source>
</evidence>
<feature type="chain" id="PRO_5038340070" description="Secreted protein" evidence="1">
    <location>
        <begin position="31"/>
        <end position="82"/>
    </location>
</feature>
<sequence>MLCASCGCWLQLPNILTCTMLCASCAACSAHSSCFRPEQAHMLVCQDSSLPYSDRQLSVRLSYQKQKKSESLGSVFTIPISD</sequence>
<reference evidence="2" key="2">
    <citation type="submission" date="2020-11" db="EMBL/GenBank/DDBJ databases">
        <authorList>
            <person name="McCartney M.A."/>
            <person name="Auch B."/>
            <person name="Kono T."/>
            <person name="Mallez S."/>
            <person name="Becker A."/>
            <person name="Gohl D.M."/>
            <person name="Silverstein K.A.T."/>
            <person name="Koren S."/>
            <person name="Bechman K.B."/>
            <person name="Herman A."/>
            <person name="Abrahante J.E."/>
            <person name="Garbe J."/>
        </authorList>
    </citation>
    <scope>NUCLEOTIDE SEQUENCE</scope>
    <source>
        <strain evidence="2">Duluth1</strain>
        <tissue evidence="2">Whole animal</tissue>
    </source>
</reference>
<evidence type="ECO:0000256" key="1">
    <source>
        <dbReference type="SAM" id="SignalP"/>
    </source>
</evidence>
<feature type="signal peptide" evidence="1">
    <location>
        <begin position="1"/>
        <end position="30"/>
    </location>
</feature>
<comment type="caution">
    <text evidence="2">The sequence shown here is derived from an EMBL/GenBank/DDBJ whole genome shotgun (WGS) entry which is preliminary data.</text>
</comment>
<reference evidence="2" key="1">
    <citation type="journal article" date="2019" name="bioRxiv">
        <title>The Genome of the Zebra Mussel, Dreissena polymorpha: A Resource for Invasive Species Research.</title>
        <authorList>
            <person name="McCartney M.A."/>
            <person name="Auch B."/>
            <person name="Kono T."/>
            <person name="Mallez S."/>
            <person name="Zhang Y."/>
            <person name="Obille A."/>
            <person name="Becker A."/>
            <person name="Abrahante J.E."/>
            <person name="Garbe J."/>
            <person name="Badalamenti J.P."/>
            <person name="Herman A."/>
            <person name="Mangelson H."/>
            <person name="Liachko I."/>
            <person name="Sullivan S."/>
            <person name="Sone E.D."/>
            <person name="Koren S."/>
            <person name="Silverstein K.A.T."/>
            <person name="Beckman K.B."/>
            <person name="Gohl D.M."/>
        </authorList>
    </citation>
    <scope>NUCLEOTIDE SEQUENCE</scope>
    <source>
        <strain evidence="2">Duluth1</strain>
        <tissue evidence="2">Whole animal</tissue>
    </source>
</reference>